<keyword evidence="3 6" id="KW-0812">Transmembrane</keyword>
<protein>
    <recommendedName>
        <fullName evidence="9">LrgA</fullName>
    </recommendedName>
</protein>
<dbReference type="Proteomes" id="UP000277811">
    <property type="component" value="Unassembled WGS sequence"/>
</dbReference>
<gene>
    <name evidence="7" type="ORF">LUCI_2241</name>
</gene>
<accession>A0A498R7V5</accession>
<organism evidence="7 8">
    <name type="scientific">Lucifera butyrica</name>
    <dbReference type="NCBI Taxonomy" id="1351585"/>
    <lineage>
        <taxon>Bacteria</taxon>
        <taxon>Bacillati</taxon>
        <taxon>Bacillota</taxon>
        <taxon>Negativicutes</taxon>
        <taxon>Veillonellales</taxon>
        <taxon>Veillonellaceae</taxon>
        <taxon>Lucifera</taxon>
    </lineage>
</organism>
<keyword evidence="4 6" id="KW-1133">Transmembrane helix</keyword>
<feature type="transmembrane region" description="Helical" evidence="6">
    <location>
        <begin position="27"/>
        <end position="45"/>
    </location>
</feature>
<feature type="transmembrane region" description="Helical" evidence="6">
    <location>
        <begin position="57"/>
        <end position="79"/>
    </location>
</feature>
<proteinExistence type="predicted"/>
<dbReference type="PANTHER" id="PTHR33931">
    <property type="entry name" value="HOLIN-LIKE PROTEIN CIDA-RELATED"/>
    <property type="match status" value="1"/>
</dbReference>
<evidence type="ECO:0000256" key="1">
    <source>
        <dbReference type="ARBA" id="ARBA00004651"/>
    </source>
</evidence>
<dbReference type="GO" id="GO:0005886">
    <property type="term" value="C:plasma membrane"/>
    <property type="evidence" value="ECO:0007669"/>
    <property type="project" value="UniProtKB-SubCell"/>
</dbReference>
<evidence type="ECO:0000256" key="5">
    <source>
        <dbReference type="ARBA" id="ARBA00023136"/>
    </source>
</evidence>
<keyword evidence="2" id="KW-1003">Cell membrane</keyword>
<dbReference type="PANTHER" id="PTHR33931:SF2">
    <property type="entry name" value="HOLIN-LIKE PROTEIN CIDA"/>
    <property type="match status" value="1"/>
</dbReference>
<evidence type="ECO:0000313" key="7">
    <source>
        <dbReference type="EMBL" id="VBB06997.1"/>
    </source>
</evidence>
<dbReference type="NCBIfam" id="NF002460">
    <property type="entry name" value="PRK01658.1"/>
    <property type="match status" value="1"/>
</dbReference>
<feature type="transmembrane region" description="Helical" evidence="6">
    <location>
        <begin position="91"/>
        <end position="114"/>
    </location>
</feature>
<dbReference type="RefSeq" id="WP_122627945.1">
    <property type="nucleotide sequence ID" value="NZ_UPPP01000070.1"/>
</dbReference>
<reference evidence="7 8" key="1">
    <citation type="submission" date="2018-06" db="EMBL/GenBank/DDBJ databases">
        <authorList>
            <person name="Strepis N."/>
        </authorList>
    </citation>
    <scope>NUCLEOTIDE SEQUENCE [LARGE SCALE GENOMIC DNA]</scope>
    <source>
        <strain evidence="7">LUCI</strain>
    </source>
</reference>
<evidence type="ECO:0008006" key="9">
    <source>
        <dbReference type="Google" id="ProtNLM"/>
    </source>
</evidence>
<evidence type="ECO:0000256" key="4">
    <source>
        <dbReference type="ARBA" id="ARBA00022989"/>
    </source>
</evidence>
<keyword evidence="5 6" id="KW-0472">Membrane</keyword>
<evidence type="ECO:0000256" key="2">
    <source>
        <dbReference type="ARBA" id="ARBA00022475"/>
    </source>
</evidence>
<dbReference type="AlphaFoldDB" id="A0A498R7V5"/>
<keyword evidence="8" id="KW-1185">Reference proteome</keyword>
<dbReference type="Pfam" id="PF03788">
    <property type="entry name" value="LrgA"/>
    <property type="match status" value="1"/>
</dbReference>
<comment type="subcellular location">
    <subcellularLocation>
        <location evidence="1">Cell membrane</location>
        <topology evidence="1">Multi-pass membrane protein</topology>
    </subcellularLocation>
</comment>
<evidence type="ECO:0000256" key="6">
    <source>
        <dbReference type="SAM" id="Phobius"/>
    </source>
</evidence>
<dbReference type="InterPro" id="IPR005538">
    <property type="entry name" value="LrgA/CidA"/>
</dbReference>
<name>A0A498R7V5_9FIRM</name>
<evidence type="ECO:0000256" key="3">
    <source>
        <dbReference type="ARBA" id="ARBA00022692"/>
    </source>
</evidence>
<dbReference type="OrthoDB" id="3176438at2"/>
<evidence type="ECO:0000313" key="8">
    <source>
        <dbReference type="Proteomes" id="UP000277811"/>
    </source>
</evidence>
<sequence>MKYVRVWAQVGILYVFALVCNEIARCWQLGIQGSVIGIIALYLLLEWKVIPLKWIEAGANFLIAEMLLFFVPSAVGVMRYSDLMLKQGGEFLLIIVVSTLLVMVYVGWMSEWLLGIREKR</sequence>
<dbReference type="EMBL" id="UPPP01000070">
    <property type="protein sequence ID" value="VBB06997.1"/>
    <property type="molecule type" value="Genomic_DNA"/>
</dbReference>